<dbReference type="InterPro" id="IPR016049">
    <property type="entry name" value="RNA_pol_Rpc34-like"/>
</dbReference>
<evidence type="ECO:0000256" key="4">
    <source>
        <dbReference type="ARBA" id="ARBA00023163"/>
    </source>
</evidence>
<keyword evidence="4 6" id="KW-0804">Transcription</keyword>
<dbReference type="FunFam" id="1.10.10.10:FF:000237">
    <property type="entry name" value="DNA-directed RNA polymerase III subunit RPC6"/>
    <property type="match status" value="1"/>
</dbReference>
<sequence length="290" mass="32072">MSGAKGKGAAPPLEEQLLKLIRQHPQGITDEALEAGLPPAISADERVQAINNLLQANRLQLLKSTGGKLAYKEVSVEEAAKFKGLSTEEMLVYQCIKTAGNTGIWTKDMRIRTNLAQPQITKILKVLEGRRLVKSVKNVNNPSRKVYMLSELEPSRELTGGAWYTENQFDSEFINVLREACFSYIQRQGDASLGAVAAFIRARGFSKVELRTEDIQTIIMTLVYDGRVDEVEPEGEDDNEDHYRPAVLGVPDATPLTDVPCGVCPVVGECHDGGVISPQTCVYYDKWLEF</sequence>
<evidence type="ECO:0000256" key="6">
    <source>
        <dbReference type="PIRNR" id="PIRNR028763"/>
    </source>
</evidence>
<dbReference type="OrthoDB" id="613763at2759"/>
<reference evidence="7" key="1">
    <citation type="journal article" date="2020" name="bioRxiv">
        <title>Comparative genomics of Chlamydomonas.</title>
        <authorList>
            <person name="Craig R.J."/>
            <person name="Hasan A.R."/>
            <person name="Ness R.W."/>
            <person name="Keightley P.D."/>
        </authorList>
    </citation>
    <scope>NUCLEOTIDE SEQUENCE</scope>
    <source>
        <strain evidence="7">CCAP 11/70</strain>
    </source>
</reference>
<keyword evidence="3 6" id="KW-0240">DNA-directed RNA polymerase</keyword>
<dbReference type="EMBL" id="JAEHOE010000064">
    <property type="protein sequence ID" value="KAG2490216.1"/>
    <property type="molecule type" value="Genomic_DNA"/>
</dbReference>
<accession>A0A835XU83</accession>
<evidence type="ECO:0000313" key="7">
    <source>
        <dbReference type="EMBL" id="KAG2490216.1"/>
    </source>
</evidence>
<dbReference type="GO" id="GO:0006383">
    <property type="term" value="P:transcription by RNA polymerase III"/>
    <property type="evidence" value="ECO:0007669"/>
    <property type="project" value="UniProtKB-UniRule"/>
</dbReference>
<dbReference type="Gene3D" id="1.10.10.10">
    <property type="entry name" value="Winged helix-like DNA-binding domain superfamily/Winged helix DNA-binding domain"/>
    <property type="match status" value="2"/>
</dbReference>
<organism evidence="7 8">
    <name type="scientific">Edaphochlamys debaryana</name>
    <dbReference type="NCBI Taxonomy" id="47281"/>
    <lineage>
        <taxon>Eukaryota</taxon>
        <taxon>Viridiplantae</taxon>
        <taxon>Chlorophyta</taxon>
        <taxon>core chlorophytes</taxon>
        <taxon>Chlorophyceae</taxon>
        <taxon>CS clade</taxon>
        <taxon>Chlamydomonadales</taxon>
        <taxon>Chlamydomonadales incertae sedis</taxon>
        <taxon>Edaphochlamys</taxon>
    </lineage>
</organism>
<dbReference type="PANTHER" id="PTHR12780">
    <property type="entry name" value="RNA POLYMERASE III DNA DIRECTED , 39KD SUBUNIT-RELATED"/>
    <property type="match status" value="1"/>
</dbReference>
<comment type="function">
    <text evidence="6">DNA-dependent RNA polymerase catalyzes the transcription of DNA into RNA using the four ribonucleoside triphosphates as substrates. Specific peripheric component of RNA polymerase III which synthesizes small RNAs, such as 5S rRNA and tRNAs.</text>
</comment>
<dbReference type="Pfam" id="PF05158">
    <property type="entry name" value="RNA_pol_Rpc34"/>
    <property type="match status" value="2"/>
</dbReference>
<evidence type="ECO:0000256" key="3">
    <source>
        <dbReference type="ARBA" id="ARBA00022478"/>
    </source>
</evidence>
<dbReference type="SUPFAM" id="SSF46785">
    <property type="entry name" value="Winged helix' DNA-binding domain"/>
    <property type="match status" value="2"/>
</dbReference>
<proteinExistence type="inferred from homology"/>
<dbReference type="InterPro" id="IPR007832">
    <property type="entry name" value="RNA_pol_Rpc34"/>
</dbReference>
<comment type="caution">
    <text evidence="7">The sequence shown here is derived from an EMBL/GenBank/DDBJ whole genome shotgun (WGS) entry which is preliminary data.</text>
</comment>
<dbReference type="GO" id="GO:0005666">
    <property type="term" value="C:RNA polymerase III complex"/>
    <property type="evidence" value="ECO:0007669"/>
    <property type="project" value="UniProtKB-UniRule"/>
</dbReference>
<evidence type="ECO:0000256" key="2">
    <source>
        <dbReference type="ARBA" id="ARBA00011038"/>
    </source>
</evidence>
<evidence type="ECO:0000256" key="5">
    <source>
        <dbReference type="ARBA" id="ARBA00023242"/>
    </source>
</evidence>
<protein>
    <recommendedName>
        <fullName evidence="6">DNA-directed RNA polymerase III subunit RPC6</fullName>
        <shortName evidence="6">RNA polymerase III subunit C6</shortName>
    </recommendedName>
</protein>
<keyword evidence="8" id="KW-1185">Reference proteome</keyword>
<name>A0A835XU83_9CHLO</name>
<dbReference type="InterPro" id="IPR036390">
    <property type="entry name" value="WH_DNA-bd_sf"/>
</dbReference>
<dbReference type="InterPro" id="IPR036388">
    <property type="entry name" value="WH-like_DNA-bd_sf"/>
</dbReference>
<dbReference type="GO" id="GO:0005654">
    <property type="term" value="C:nucleoplasm"/>
    <property type="evidence" value="ECO:0007669"/>
    <property type="project" value="UniProtKB-ARBA"/>
</dbReference>
<dbReference type="GO" id="GO:0005737">
    <property type="term" value="C:cytoplasm"/>
    <property type="evidence" value="ECO:0007669"/>
    <property type="project" value="UniProtKB-ARBA"/>
</dbReference>
<dbReference type="Proteomes" id="UP000612055">
    <property type="component" value="Unassembled WGS sequence"/>
</dbReference>
<dbReference type="AlphaFoldDB" id="A0A835XU83"/>
<keyword evidence="5 6" id="KW-0539">Nucleus</keyword>
<comment type="subcellular location">
    <subcellularLocation>
        <location evidence="1 6">Nucleus</location>
    </subcellularLocation>
</comment>
<gene>
    <name evidence="7" type="ORF">HYH03_011341</name>
</gene>
<dbReference type="FunFam" id="1.10.10.10:FF:000116">
    <property type="entry name" value="DNA-directed RNA polymerase III subunit RPC6"/>
    <property type="match status" value="1"/>
</dbReference>
<dbReference type="PIRSF" id="PIRSF028763">
    <property type="entry name" value="RNA_pol_Rpc34"/>
    <property type="match status" value="1"/>
</dbReference>
<evidence type="ECO:0000256" key="1">
    <source>
        <dbReference type="ARBA" id="ARBA00004123"/>
    </source>
</evidence>
<evidence type="ECO:0000313" key="8">
    <source>
        <dbReference type="Proteomes" id="UP000612055"/>
    </source>
</evidence>
<comment type="similarity">
    <text evidence="2 6">Belongs to the eukaryotic RPC34/RPC39 RNA polymerase subunit family.</text>
</comment>